<accession>A0A0R3RA50</accession>
<proteinExistence type="predicted"/>
<name>A0A0R3RA50_9BILA</name>
<sequence length="45" mass="5371">LVMFHPIHRFASIYAFLLFTSQMFLEKKINILICINLKILASFRQ</sequence>
<dbReference type="WBParaSite" id="BTMF_0001691301-mRNA-1">
    <property type="protein sequence ID" value="BTMF_0001691301-mRNA-1"/>
    <property type="gene ID" value="BTMF_0001691301"/>
</dbReference>
<reference evidence="1" key="1">
    <citation type="submission" date="2017-02" db="UniProtKB">
        <authorList>
            <consortium name="WormBaseParasite"/>
        </authorList>
    </citation>
    <scope>IDENTIFICATION</scope>
</reference>
<organism evidence="1">
    <name type="scientific">Brugia timori</name>
    <dbReference type="NCBI Taxonomy" id="42155"/>
    <lineage>
        <taxon>Eukaryota</taxon>
        <taxon>Metazoa</taxon>
        <taxon>Ecdysozoa</taxon>
        <taxon>Nematoda</taxon>
        <taxon>Chromadorea</taxon>
        <taxon>Rhabditida</taxon>
        <taxon>Spirurina</taxon>
        <taxon>Spiruromorpha</taxon>
        <taxon>Filarioidea</taxon>
        <taxon>Onchocercidae</taxon>
        <taxon>Brugia</taxon>
    </lineage>
</organism>
<dbReference type="AlphaFoldDB" id="A0A0R3RA50"/>
<protein>
    <submittedName>
        <fullName evidence="1">Ovule protein</fullName>
    </submittedName>
</protein>
<evidence type="ECO:0000313" key="1">
    <source>
        <dbReference type="WBParaSite" id="BTMF_0001691301-mRNA-1"/>
    </source>
</evidence>